<dbReference type="RefSeq" id="WP_268751598.1">
    <property type="nucleotide sequence ID" value="NZ_JAPRFQ010000001.1"/>
</dbReference>
<feature type="transmembrane region" description="Helical" evidence="1">
    <location>
        <begin position="114"/>
        <end position="139"/>
    </location>
</feature>
<evidence type="ECO:0000313" key="2">
    <source>
        <dbReference type="EMBL" id="MCZ0725274.1"/>
    </source>
</evidence>
<accession>A0A9X3FNU4</accession>
<evidence type="ECO:0000313" key="3">
    <source>
        <dbReference type="Proteomes" id="UP001146670"/>
    </source>
</evidence>
<comment type="caution">
    <text evidence="2">The sequence shown here is derived from an EMBL/GenBank/DDBJ whole genome shotgun (WGS) entry which is preliminary data.</text>
</comment>
<gene>
    <name evidence="2" type="ORF">OW157_01670</name>
</gene>
<sequence>MRKSKNWFTWIKKRPKQNANHDNITINENSRKSQKNNYRKGSLANYWHYLMTGLKAPFSDHKASSPHPYYGLWTLLLISIFNSISITATSNHFISTYQWFANISILPGLSFRFIAWLFAIQVFFFLLISLWLLPAFIYVIKNKLFQEETDLTLWLSEFYSHNVLLVFLSALALIMSLLAPYVFFIVVIFLLLLQIGILLMTTVMTLLLYQDQVKLPIFYWILVVFIVYLVTEIILINLIF</sequence>
<dbReference type="Proteomes" id="UP001146670">
    <property type="component" value="Unassembled WGS sequence"/>
</dbReference>
<keyword evidence="1" id="KW-0472">Membrane</keyword>
<organism evidence="2 3">
    <name type="scientific">Aerococcus kribbianus</name>
    <dbReference type="NCBI Taxonomy" id="2999064"/>
    <lineage>
        <taxon>Bacteria</taxon>
        <taxon>Bacillati</taxon>
        <taxon>Bacillota</taxon>
        <taxon>Bacilli</taxon>
        <taxon>Lactobacillales</taxon>
        <taxon>Aerococcaceae</taxon>
        <taxon>Aerococcus</taxon>
    </lineage>
</organism>
<reference evidence="2" key="1">
    <citation type="submission" date="2022-12" db="EMBL/GenBank/DDBJ databases">
        <title>Description and comparative metabolic analysis of Aerococcus sp. nov., isolated from the feces of a pig.</title>
        <authorList>
            <person name="Chang Y.-H."/>
        </authorList>
    </citation>
    <scope>NUCLEOTIDE SEQUENCE</scope>
    <source>
        <strain evidence="2">YH-aer222</strain>
    </source>
</reference>
<keyword evidence="3" id="KW-1185">Reference proteome</keyword>
<feature type="transmembrane region" description="Helical" evidence="1">
    <location>
        <begin position="70"/>
        <end position="94"/>
    </location>
</feature>
<feature type="transmembrane region" description="Helical" evidence="1">
    <location>
        <begin position="151"/>
        <end position="175"/>
    </location>
</feature>
<keyword evidence="1" id="KW-1133">Transmembrane helix</keyword>
<name>A0A9X3FNU4_9LACT</name>
<feature type="transmembrane region" description="Helical" evidence="1">
    <location>
        <begin position="217"/>
        <end position="239"/>
    </location>
</feature>
<protein>
    <submittedName>
        <fullName evidence="2">Uncharacterized protein</fullName>
    </submittedName>
</protein>
<proteinExistence type="predicted"/>
<dbReference type="AlphaFoldDB" id="A0A9X3FNU4"/>
<feature type="transmembrane region" description="Helical" evidence="1">
    <location>
        <begin position="181"/>
        <end position="208"/>
    </location>
</feature>
<dbReference type="EMBL" id="JAPRFR010000001">
    <property type="protein sequence ID" value="MCZ0725274.1"/>
    <property type="molecule type" value="Genomic_DNA"/>
</dbReference>
<keyword evidence="1" id="KW-0812">Transmembrane</keyword>
<evidence type="ECO:0000256" key="1">
    <source>
        <dbReference type="SAM" id="Phobius"/>
    </source>
</evidence>